<evidence type="ECO:0000313" key="3">
    <source>
        <dbReference type="Proteomes" id="UP000037729"/>
    </source>
</evidence>
<protein>
    <submittedName>
        <fullName evidence="2">Uncharacterized protein</fullName>
    </submittedName>
</protein>
<keyword evidence="1" id="KW-0812">Transmembrane</keyword>
<proteinExistence type="predicted"/>
<evidence type="ECO:0000313" key="2">
    <source>
        <dbReference type="EMBL" id="KOX91602.1"/>
    </source>
</evidence>
<feature type="transmembrane region" description="Helical" evidence="1">
    <location>
        <begin position="24"/>
        <end position="45"/>
    </location>
</feature>
<keyword evidence="1" id="KW-0472">Membrane</keyword>
<feature type="transmembrane region" description="Helical" evidence="1">
    <location>
        <begin position="57"/>
        <end position="79"/>
    </location>
</feature>
<keyword evidence="3" id="KW-1185">Reference proteome</keyword>
<accession>A0A0M9AGN7</accession>
<dbReference type="Proteomes" id="UP000037729">
    <property type="component" value="Unassembled WGS sequence"/>
</dbReference>
<dbReference type="PATRIC" id="fig|1705562.3.peg.2073"/>
<gene>
    <name evidence="2" type="ORF">AMS69_17940</name>
</gene>
<dbReference type="EMBL" id="LIUF01000008">
    <property type="protein sequence ID" value="KOX91602.1"/>
    <property type="molecule type" value="Genomic_DNA"/>
</dbReference>
<dbReference type="OrthoDB" id="244471at2157"/>
<reference evidence="2 3" key="1">
    <citation type="submission" date="2015-08" db="EMBL/GenBank/DDBJ databases">
        <title>Genomes of Isolates from Cabo Rojo, PR.</title>
        <authorList>
            <person name="Sanchez-Nieves R.L."/>
            <person name="Montalvo-Rodriguez R."/>
        </authorList>
    </citation>
    <scope>NUCLEOTIDE SEQUENCE [LARGE SCALE GENOMIC DNA]</scope>
    <source>
        <strain evidence="2 3">SL3</strain>
    </source>
</reference>
<evidence type="ECO:0000256" key="1">
    <source>
        <dbReference type="SAM" id="Phobius"/>
    </source>
</evidence>
<feature type="transmembrane region" description="Helical" evidence="1">
    <location>
        <begin position="128"/>
        <end position="145"/>
    </location>
</feature>
<organism evidence="2 3">
    <name type="scientific">Haloarcula rubripromontorii</name>
    <dbReference type="NCBI Taxonomy" id="1705562"/>
    <lineage>
        <taxon>Archaea</taxon>
        <taxon>Methanobacteriati</taxon>
        <taxon>Methanobacteriota</taxon>
        <taxon>Stenosarchaea group</taxon>
        <taxon>Halobacteria</taxon>
        <taxon>Halobacteriales</taxon>
        <taxon>Haloarculaceae</taxon>
        <taxon>Haloarcula</taxon>
    </lineage>
</organism>
<dbReference type="AlphaFoldDB" id="A0A0M9AGN7"/>
<comment type="caution">
    <text evidence="2">The sequence shown here is derived from an EMBL/GenBank/DDBJ whole genome shotgun (WGS) entry which is preliminary data.</text>
</comment>
<keyword evidence="1" id="KW-1133">Transmembrane helix</keyword>
<feature type="transmembrane region" description="Helical" evidence="1">
    <location>
        <begin position="100"/>
        <end position="122"/>
    </location>
</feature>
<name>A0A0M9AGN7_9EURY</name>
<sequence>MGLLEQLRGLHGRVKRSKYKPWQVYLLAAAIVICASLYFDIVLLTDALRSLEGAASGLQWIVILAIQGVLIGFVAEYLYEQGDGYAKVGSNEFDSKDKTLAARVGIMTGVSAVITLAVPSAVRSVAEYLVIQTVGAVIVLGILLVHESSSDWNPETEWPALAAGVLLATAPTVL</sequence>